<keyword evidence="6" id="KW-0547">Nucleotide-binding</keyword>
<evidence type="ECO:0000256" key="1">
    <source>
        <dbReference type="ARBA" id="ARBA00004202"/>
    </source>
</evidence>
<dbReference type="Gene3D" id="3.40.50.300">
    <property type="entry name" value="P-loop containing nucleotide triphosphate hydrolases"/>
    <property type="match status" value="1"/>
</dbReference>
<dbReference type="SMART" id="SM00382">
    <property type="entry name" value="AAA"/>
    <property type="match status" value="1"/>
</dbReference>
<sequence length="286" mass="30633">MSAVTSASLLSVQGLSVDIAGPRGVRRVVDDIALQIEPGESMGLVGESGSGKSMTLRAIMDLLPSNASVSAGSIAFDGAEIVTAEGAPGRASAASVRGAGITMVFQEPAIALNPVMKIGRQIVDGVQYRHGLRRRQARDLAIDLLERVGIDHPRARADQYPFELSGGMRQRVMIASAIASRPRLILCDEPTTALDVTVQAQILSLFSELRADFGLSLLYVTHDLAVVSQVCERIAVMRAGRIIETGSVGDIFRKPQNDYTRALLDAMPRVRPESRIRVTEKTGLTS</sequence>
<dbReference type="EMBL" id="JAUTBF010000001">
    <property type="protein sequence ID" value="MDQ1121517.1"/>
    <property type="molecule type" value="Genomic_DNA"/>
</dbReference>
<evidence type="ECO:0000256" key="2">
    <source>
        <dbReference type="ARBA" id="ARBA00005417"/>
    </source>
</evidence>
<dbReference type="PROSITE" id="PS50893">
    <property type="entry name" value="ABC_TRANSPORTER_2"/>
    <property type="match status" value="1"/>
</dbReference>
<accession>A0ABU0TRI9</accession>
<dbReference type="InterPro" id="IPR003439">
    <property type="entry name" value="ABC_transporter-like_ATP-bd"/>
</dbReference>
<dbReference type="CDD" id="cd03257">
    <property type="entry name" value="ABC_NikE_OppD_transporters"/>
    <property type="match status" value="1"/>
</dbReference>
<comment type="similarity">
    <text evidence="2">Belongs to the ABC transporter superfamily.</text>
</comment>
<proteinExistence type="inferred from homology"/>
<dbReference type="InterPro" id="IPR003593">
    <property type="entry name" value="AAA+_ATPase"/>
</dbReference>
<comment type="subcellular location">
    <subcellularLocation>
        <location evidence="1">Cell membrane</location>
        <topology evidence="1">Peripheral membrane protein</topology>
    </subcellularLocation>
</comment>
<evidence type="ECO:0000256" key="5">
    <source>
        <dbReference type="ARBA" id="ARBA00022519"/>
    </source>
</evidence>
<dbReference type="Pfam" id="PF08352">
    <property type="entry name" value="oligo_HPY"/>
    <property type="match status" value="1"/>
</dbReference>
<dbReference type="PANTHER" id="PTHR43297:SF14">
    <property type="entry name" value="ATPASE AAA-TYPE CORE DOMAIN-CONTAINING PROTEIN"/>
    <property type="match status" value="1"/>
</dbReference>
<evidence type="ECO:0000256" key="7">
    <source>
        <dbReference type="ARBA" id="ARBA00022840"/>
    </source>
</evidence>
<dbReference type="InterPro" id="IPR027417">
    <property type="entry name" value="P-loop_NTPase"/>
</dbReference>
<gene>
    <name evidence="11" type="ORF">QE412_000090</name>
</gene>
<organism evidence="11 12">
    <name type="scientific">Microbacterium trichothecenolyticum</name>
    <name type="common">Aureobacterium trichothecenolyticum</name>
    <dbReference type="NCBI Taxonomy" id="69370"/>
    <lineage>
        <taxon>Bacteria</taxon>
        <taxon>Bacillati</taxon>
        <taxon>Actinomycetota</taxon>
        <taxon>Actinomycetes</taxon>
        <taxon>Micrococcales</taxon>
        <taxon>Microbacteriaceae</taxon>
        <taxon>Microbacterium</taxon>
    </lineage>
</organism>
<keyword evidence="9" id="KW-0472">Membrane</keyword>
<evidence type="ECO:0000256" key="4">
    <source>
        <dbReference type="ARBA" id="ARBA00022475"/>
    </source>
</evidence>
<evidence type="ECO:0000256" key="3">
    <source>
        <dbReference type="ARBA" id="ARBA00022448"/>
    </source>
</evidence>
<comment type="caution">
    <text evidence="11">The sequence shown here is derived from an EMBL/GenBank/DDBJ whole genome shotgun (WGS) entry which is preliminary data.</text>
</comment>
<dbReference type="Pfam" id="PF00005">
    <property type="entry name" value="ABC_tran"/>
    <property type="match status" value="1"/>
</dbReference>
<evidence type="ECO:0000256" key="8">
    <source>
        <dbReference type="ARBA" id="ARBA00022967"/>
    </source>
</evidence>
<evidence type="ECO:0000259" key="10">
    <source>
        <dbReference type="PROSITE" id="PS50893"/>
    </source>
</evidence>
<keyword evidence="12" id="KW-1185">Reference proteome</keyword>
<dbReference type="InterPro" id="IPR013563">
    <property type="entry name" value="Oligopep_ABC_C"/>
</dbReference>
<reference evidence="11 12" key="1">
    <citation type="submission" date="2023-07" db="EMBL/GenBank/DDBJ databases">
        <title>Functional and genomic diversity of the sorghum phyllosphere microbiome.</title>
        <authorList>
            <person name="Shade A."/>
        </authorList>
    </citation>
    <scope>NUCLEOTIDE SEQUENCE [LARGE SCALE GENOMIC DNA]</scope>
    <source>
        <strain evidence="11 12">SORGH_AS_1207</strain>
    </source>
</reference>
<keyword evidence="8" id="KW-1278">Translocase</keyword>
<dbReference type="Proteomes" id="UP001226691">
    <property type="component" value="Unassembled WGS sequence"/>
</dbReference>
<dbReference type="InterPro" id="IPR050388">
    <property type="entry name" value="ABC_Ni/Peptide_Import"/>
</dbReference>
<evidence type="ECO:0000256" key="9">
    <source>
        <dbReference type="ARBA" id="ARBA00023136"/>
    </source>
</evidence>
<keyword evidence="3" id="KW-0813">Transport</keyword>
<evidence type="ECO:0000313" key="11">
    <source>
        <dbReference type="EMBL" id="MDQ1121517.1"/>
    </source>
</evidence>
<name>A0ABU0TRI9_MICTR</name>
<protein>
    <submittedName>
        <fullName evidence="11">ABC-type dipeptide/oligopeptide/nickel transport system ATPase component</fullName>
    </submittedName>
</protein>
<evidence type="ECO:0000256" key="6">
    <source>
        <dbReference type="ARBA" id="ARBA00022741"/>
    </source>
</evidence>
<feature type="domain" description="ABC transporter" evidence="10">
    <location>
        <begin position="12"/>
        <end position="264"/>
    </location>
</feature>
<evidence type="ECO:0000313" key="12">
    <source>
        <dbReference type="Proteomes" id="UP001226691"/>
    </source>
</evidence>
<dbReference type="PANTHER" id="PTHR43297">
    <property type="entry name" value="OLIGOPEPTIDE TRANSPORT ATP-BINDING PROTEIN APPD"/>
    <property type="match status" value="1"/>
</dbReference>
<dbReference type="SUPFAM" id="SSF52540">
    <property type="entry name" value="P-loop containing nucleoside triphosphate hydrolases"/>
    <property type="match status" value="1"/>
</dbReference>
<keyword evidence="5" id="KW-0997">Cell inner membrane</keyword>
<dbReference type="PROSITE" id="PS00211">
    <property type="entry name" value="ABC_TRANSPORTER_1"/>
    <property type="match status" value="1"/>
</dbReference>
<dbReference type="InterPro" id="IPR017871">
    <property type="entry name" value="ABC_transporter-like_CS"/>
</dbReference>
<keyword evidence="4" id="KW-1003">Cell membrane</keyword>
<keyword evidence="7" id="KW-0067">ATP-binding</keyword>